<protein>
    <recommendedName>
        <fullName evidence="1">Peptidase M17 leucyl aminopeptidase N-terminal domain-containing protein</fullName>
    </recommendedName>
</protein>
<dbReference type="AlphaFoldDB" id="A0A537JIA6"/>
<sequence length="212" mass="22344">MRFTLADTPPEQAACDLLALPVPEPGTLQGEVADVDRAAGGRLAEVARAEGFSGKPNRTVLLQSLDRPARRVLLVGIGADPTAERLRRYGGVAIRRAREMHAGRVALGANPWGTTGPIPPAEQVRAVAEGAGLGYYTFDRYRKGEDAGEVAEVALLARHGDRTLLLRGLQAAEVANRATARARDLVNEPANVLTPTALAEAAQEIAKSAGLT</sequence>
<feature type="domain" description="Peptidase M17 leucyl aminopeptidase N-terminal" evidence="1">
    <location>
        <begin position="20"/>
        <end position="143"/>
    </location>
</feature>
<name>A0A537JIA6_9BACT</name>
<dbReference type="Gene3D" id="3.40.630.10">
    <property type="entry name" value="Zn peptidases"/>
    <property type="match status" value="1"/>
</dbReference>
<evidence type="ECO:0000313" key="2">
    <source>
        <dbReference type="EMBL" id="TMI83275.1"/>
    </source>
</evidence>
<evidence type="ECO:0000259" key="1">
    <source>
        <dbReference type="Pfam" id="PF02789"/>
    </source>
</evidence>
<comment type="caution">
    <text evidence="2">The sequence shown here is derived from an EMBL/GenBank/DDBJ whole genome shotgun (WGS) entry which is preliminary data.</text>
</comment>
<reference evidence="2 3" key="1">
    <citation type="journal article" date="2019" name="Nat. Microbiol.">
        <title>Mediterranean grassland soil C-N compound turnover is dependent on rainfall and depth, and is mediated by genomically divergent microorganisms.</title>
        <authorList>
            <person name="Diamond S."/>
            <person name="Andeer P.F."/>
            <person name="Li Z."/>
            <person name="Crits-Christoph A."/>
            <person name="Burstein D."/>
            <person name="Anantharaman K."/>
            <person name="Lane K.R."/>
            <person name="Thomas B.C."/>
            <person name="Pan C."/>
            <person name="Northen T.R."/>
            <person name="Banfield J.F."/>
        </authorList>
    </citation>
    <scope>NUCLEOTIDE SEQUENCE [LARGE SCALE GENOMIC DNA]</scope>
    <source>
        <strain evidence="2">NP_6</strain>
    </source>
</reference>
<dbReference type="GO" id="GO:0030145">
    <property type="term" value="F:manganese ion binding"/>
    <property type="evidence" value="ECO:0007669"/>
    <property type="project" value="InterPro"/>
</dbReference>
<dbReference type="GO" id="GO:0070006">
    <property type="term" value="F:metalloaminopeptidase activity"/>
    <property type="evidence" value="ECO:0007669"/>
    <property type="project" value="InterPro"/>
</dbReference>
<dbReference type="InterPro" id="IPR011356">
    <property type="entry name" value="Leucine_aapep/pepB"/>
</dbReference>
<proteinExistence type="predicted"/>
<dbReference type="Pfam" id="PF02789">
    <property type="entry name" value="Peptidase_M17_N"/>
    <property type="match status" value="1"/>
</dbReference>
<organism evidence="2 3">
    <name type="scientific">Candidatus Segetimicrobium genomatis</name>
    <dbReference type="NCBI Taxonomy" id="2569760"/>
    <lineage>
        <taxon>Bacteria</taxon>
        <taxon>Bacillati</taxon>
        <taxon>Candidatus Sysuimicrobiota</taxon>
        <taxon>Candidatus Sysuimicrobiia</taxon>
        <taxon>Candidatus Sysuimicrobiales</taxon>
        <taxon>Candidatus Segetimicrobiaceae</taxon>
        <taxon>Candidatus Segetimicrobium</taxon>
    </lineage>
</organism>
<dbReference type="InterPro" id="IPR043472">
    <property type="entry name" value="Macro_dom-like"/>
</dbReference>
<dbReference type="EMBL" id="VBAN01000117">
    <property type="protein sequence ID" value="TMI83275.1"/>
    <property type="molecule type" value="Genomic_DNA"/>
</dbReference>
<gene>
    <name evidence="2" type="ORF">E6H03_03925</name>
</gene>
<dbReference type="SUPFAM" id="SSF52949">
    <property type="entry name" value="Macro domain-like"/>
    <property type="match status" value="1"/>
</dbReference>
<dbReference type="Proteomes" id="UP000318093">
    <property type="component" value="Unassembled WGS sequence"/>
</dbReference>
<dbReference type="InterPro" id="IPR008283">
    <property type="entry name" value="Peptidase_M17_N"/>
</dbReference>
<dbReference type="Gene3D" id="3.40.220.10">
    <property type="entry name" value="Leucine Aminopeptidase, subunit E, domain 1"/>
    <property type="match status" value="1"/>
</dbReference>
<dbReference type="PANTHER" id="PTHR11963:SF23">
    <property type="entry name" value="CYTOSOL AMINOPEPTIDASE"/>
    <property type="match status" value="1"/>
</dbReference>
<dbReference type="PANTHER" id="PTHR11963">
    <property type="entry name" value="LEUCINE AMINOPEPTIDASE-RELATED"/>
    <property type="match status" value="1"/>
</dbReference>
<dbReference type="GO" id="GO:0005737">
    <property type="term" value="C:cytoplasm"/>
    <property type="evidence" value="ECO:0007669"/>
    <property type="project" value="InterPro"/>
</dbReference>
<evidence type="ECO:0000313" key="3">
    <source>
        <dbReference type="Proteomes" id="UP000318093"/>
    </source>
</evidence>
<accession>A0A537JIA6</accession>
<dbReference type="GO" id="GO:0006508">
    <property type="term" value="P:proteolysis"/>
    <property type="evidence" value="ECO:0007669"/>
    <property type="project" value="InterPro"/>
</dbReference>